<dbReference type="PROSITE" id="PS01278">
    <property type="entry name" value="MTTASE_RADICAL"/>
    <property type="match status" value="1"/>
</dbReference>
<dbReference type="NCBIfam" id="TIGR00089">
    <property type="entry name" value="MiaB/RimO family radical SAM methylthiotransferase"/>
    <property type="match status" value="1"/>
</dbReference>
<feature type="domain" description="Radical SAM core" evidence="9">
    <location>
        <begin position="133"/>
        <end position="363"/>
    </location>
</feature>
<evidence type="ECO:0000256" key="7">
    <source>
        <dbReference type="ARBA" id="ARBA00023014"/>
    </source>
</evidence>
<keyword evidence="2" id="KW-0004">4Fe-4S</keyword>
<keyword evidence="7" id="KW-0411">Iron-sulfur</keyword>
<dbReference type="InterPro" id="IPR038135">
    <property type="entry name" value="Methylthiotransferase_N_sf"/>
</dbReference>
<dbReference type="NCBIfam" id="TIGR01579">
    <property type="entry name" value="MiaB-like-C"/>
    <property type="match status" value="1"/>
</dbReference>
<dbReference type="Gene3D" id="3.80.30.20">
    <property type="entry name" value="tm_1862 like domain"/>
    <property type="match status" value="1"/>
</dbReference>
<dbReference type="PANTHER" id="PTHR11918">
    <property type="entry name" value="RADICAL SAM PROTEINS"/>
    <property type="match status" value="1"/>
</dbReference>
<dbReference type="EMBL" id="LSRP01000057">
    <property type="protein sequence ID" value="OJF99769.1"/>
    <property type="molecule type" value="Genomic_DNA"/>
</dbReference>
<dbReference type="OrthoDB" id="9805215at2"/>
<dbReference type="InterPro" id="IPR020612">
    <property type="entry name" value="Methylthiotransferase_CS"/>
</dbReference>
<dbReference type="SMART" id="SM00729">
    <property type="entry name" value="Elp3"/>
    <property type="match status" value="1"/>
</dbReference>
<proteinExistence type="predicted"/>
<keyword evidence="5" id="KW-0479">Metal-binding</keyword>
<evidence type="ECO:0000256" key="5">
    <source>
        <dbReference type="ARBA" id="ARBA00022723"/>
    </source>
</evidence>
<evidence type="ECO:0000256" key="2">
    <source>
        <dbReference type="ARBA" id="ARBA00022485"/>
    </source>
</evidence>
<evidence type="ECO:0000259" key="8">
    <source>
        <dbReference type="PROSITE" id="PS51449"/>
    </source>
</evidence>
<keyword evidence="3 10" id="KW-0808">Transferase</keyword>
<dbReference type="InterPro" id="IPR006467">
    <property type="entry name" value="MiaB-like_bact"/>
</dbReference>
<evidence type="ECO:0000259" key="9">
    <source>
        <dbReference type="PROSITE" id="PS51918"/>
    </source>
</evidence>
<dbReference type="Pfam" id="PF04055">
    <property type="entry name" value="Radical_SAM"/>
    <property type="match status" value="1"/>
</dbReference>
<dbReference type="GO" id="GO:0051539">
    <property type="term" value="F:4 iron, 4 sulfur cluster binding"/>
    <property type="evidence" value="ECO:0007669"/>
    <property type="project" value="UniProtKB-KW"/>
</dbReference>
<accession>A0A657LXJ0</accession>
<dbReference type="RefSeq" id="WP_071831923.1">
    <property type="nucleotide sequence ID" value="NZ_LSRP01000057.1"/>
</dbReference>
<dbReference type="InterPro" id="IPR023404">
    <property type="entry name" value="rSAM_horseshoe"/>
</dbReference>
<dbReference type="InterPro" id="IPR058240">
    <property type="entry name" value="rSAM_sf"/>
</dbReference>
<dbReference type="PROSITE" id="PS51918">
    <property type="entry name" value="RADICAL_SAM"/>
    <property type="match status" value="1"/>
</dbReference>
<name>A0A657LXJ0_9HYPH</name>
<protein>
    <submittedName>
        <fullName evidence="10">tRNA (N(6)-L-threonylcarbamoyladenosine(37)-C(2))-methylthiotransferase MtaB</fullName>
    </submittedName>
</protein>
<dbReference type="Pfam" id="PF00919">
    <property type="entry name" value="UPF0004"/>
    <property type="match status" value="1"/>
</dbReference>
<dbReference type="SUPFAM" id="SSF102114">
    <property type="entry name" value="Radical SAM enzymes"/>
    <property type="match status" value="1"/>
</dbReference>
<evidence type="ECO:0000256" key="3">
    <source>
        <dbReference type="ARBA" id="ARBA00022679"/>
    </source>
</evidence>
<evidence type="ECO:0000313" key="10">
    <source>
        <dbReference type="EMBL" id="OJF99769.1"/>
    </source>
</evidence>
<evidence type="ECO:0000313" key="11">
    <source>
        <dbReference type="Proteomes" id="UP000182661"/>
    </source>
</evidence>
<keyword evidence="6" id="KW-0408">Iron</keyword>
<reference evidence="10 11" key="1">
    <citation type="submission" date="2016-02" db="EMBL/GenBank/DDBJ databases">
        <title>Genome sequencing of a beta-galactosidase producing bacteria Rhizobium sp. 59.</title>
        <authorList>
            <person name="Wang D."/>
            <person name="Kot W."/>
            <person name="Qin Y."/>
            <person name="Hansen L."/>
            <person name="Naqvi K."/>
            <person name="Rensing C."/>
        </authorList>
    </citation>
    <scope>NUCLEOTIDE SEQUENCE [LARGE SCALE GENOMIC DNA]</scope>
    <source>
        <strain evidence="10 11">59</strain>
    </source>
</reference>
<dbReference type="CDD" id="cd01335">
    <property type="entry name" value="Radical_SAM"/>
    <property type="match status" value="1"/>
</dbReference>
<evidence type="ECO:0000256" key="1">
    <source>
        <dbReference type="ARBA" id="ARBA00001966"/>
    </source>
</evidence>
<dbReference type="InterPro" id="IPR007197">
    <property type="entry name" value="rSAM"/>
</dbReference>
<keyword evidence="4" id="KW-0949">S-adenosyl-L-methionine</keyword>
<dbReference type="InterPro" id="IPR006638">
    <property type="entry name" value="Elp3/MiaA/NifB-like_rSAM"/>
</dbReference>
<dbReference type="Gene3D" id="3.40.50.12160">
    <property type="entry name" value="Methylthiotransferase, N-terminal domain"/>
    <property type="match status" value="1"/>
</dbReference>
<evidence type="ECO:0000256" key="6">
    <source>
        <dbReference type="ARBA" id="ARBA00023004"/>
    </source>
</evidence>
<dbReference type="AlphaFoldDB" id="A0A657LXJ0"/>
<organism evidence="10 11">
    <name type="scientific">Pararhizobium antarcticum</name>
    <dbReference type="NCBI Taxonomy" id="1798805"/>
    <lineage>
        <taxon>Bacteria</taxon>
        <taxon>Pseudomonadati</taxon>
        <taxon>Pseudomonadota</taxon>
        <taxon>Alphaproteobacteria</taxon>
        <taxon>Hyphomicrobiales</taxon>
        <taxon>Rhizobiaceae</taxon>
        <taxon>Rhizobium/Agrobacterium group</taxon>
        <taxon>Pararhizobium</taxon>
    </lineage>
</organism>
<dbReference type="PROSITE" id="PS51449">
    <property type="entry name" value="MTTASE_N"/>
    <property type="match status" value="1"/>
</dbReference>
<comment type="cofactor">
    <cofactor evidence="1">
        <name>[4Fe-4S] cluster</name>
        <dbReference type="ChEBI" id="CHEBI:49883"/>
    </cofactor>
</comment>
<keyword evidence="11" id="KW-1185">Reference proteome</keyword>
<gene>
    <name evidence="10" type="ORF">AX760_11995</name>
</gene>
<feature type="domain" description="MTTase N-terminal" evidence="8">
    <location>
        <begin position="2"/>
        <end position="112"/>
    </location>
</feature>
<dbReference type="InterPro" id="IPR005839">
    <property type="entry name" value="Methylthiotransferase"/>
</dbReference>
<evidence type="ECO:0000256" key="4">
    <source>
        <dbReference type="ARBA" id="ARBA00022691"/>
    </source>
</evidence>
<dbReference type="SFLD" id="SFLDG01082">
    <property type="entry name" value="B12-binding_domain_containing"/>
    <property type="match status" value="1"/>
</dbReference>
<sequence>MSGIDVITFGCRLNTYESEVMRGAAEKAGLNNAILVNTCAVTGEAVRQARQAIRRARRENPHARIIVTGCAAQTEKQAFADMPEVDAVLGNEEKLKTASYRSLPDFGVSAEEKLRVNDIMSVRETAPQMIRLIEGHVRAFIQVQNGCDHRCTFCIIPYGRGNSRSVPMGAVVDQARKLAEGGYREIVLTGVDATSYGGDLPGTPTLGLLAKTLLKQVPEILRLRLSSIDSIEADGHLMDLIADEPRFMPHLHLSLQHGDDMILKRMKRRHSRADALRFIADVRRLRPETSFGADMIAGFPTETEEMFANAMSLAEEAGIAHLHVFPYSPREGTPAARMPQLDRALVKERAARLRATGLRLQTTHLDSMVGTQQWLLVENNGLAHTENFTLVAVPGLAPRAILQATITGHNGKHLTMQQTAA</sequence>
<dbReference type="SFLD" id="SFLDS00029">
    <property type="entry name" value="Radical_SAM"/>
    <property type="match status" value="1"/>
</dbReference>
<dbReference type="Proteomes" id="UP000182661">
    <property type="component" value="Unassembled WGS sequence"/>
</dbReference>
<dbReference type="GO" id="GO:0046872">
    <property type="term" value="F:metal ion binding"/>
    <property type="evidence" value="ECO:0007669"/>
    <property type="project" value="UniProtKB-KW"/>
</dbReference>
<dbReference type="InterPro" id="IPR013848">
    <property type="entry name" value="Methylthiotransferase_N"/>
</dbReference>
<comment type="caution">
    <text evidence="10">The sequence shown here is derived from an EMBL/GenBank/DDBJ whole genome shotgun (WGS) entry which is preliminary data.</text>
</comment>
<dbReference type="PANTHER" id="PTHR11918:SF45">
    <property type="entry name" value="THREONYLCARBAMOYLADENOSINE TRNA METHYLTHIOTRANSFERASE"/>
    <property type="match status" value="1"/>
</dbReference>
<dbReference type="GO" id="GO:0035598">
    <property type="term" value="F:tRNA (N(6)-L-threonylcarbamoyladenosine(37)-C(2))-methylthiotransferase activity"/>
    <property type="evidence" value="ECO:0007669"/>
    <property type="project" value="TreeGrafter"/>
</dbReference>